<feature type="region of interest" description="Disordered" evidence="1">
    <location>
        <begin position="241"/>
        <end position="272"/>
    </location>
</feature>
<dbReference type="OMA" id="QGHRVPW"/>
<feature type="region of interest" description="Disordered" evidence="1">
    <location>
        <begin position="1"/>
        <end position="57"/>
    </location>
</feature>
<name>A0A4W2EMV7_BOBOX</name>
<proteinExistence type="predicted"/>
<evidence type="ECO:0000256" key="1">
    <source>
        <dbReference type="SAM" id="MobiDB-lite"/>
    </source>
</evidence>
<feature type="compositionally biased region" description="Polar residues" evidence="1">
    <location>
        <begin position="259"/>
        <end position="272"/>
    </location>
</feature>
<evidence type="ECO:0000313" key="3">
    <source>
        <dbReference type="Proteomes" id="UP000314981"/>
    </source>
</evidence>
<reference evidence="2 3" key="1">
    <citation type="submission" date="2018-11" db="EMBL/GenBank/DDBJ databases">
        <title>Haplotype-resolved cattle genomes.</title>
        <authorList>
            <person name="Low W.Y."/>
            <person name="Tearle R."/>
            <person name="Bickhart D.M."/>
            <person name="Rosen B.D."/>
            <person name="Koren S."/>
            <person name="Rhie A."/>
            <person name="Hiendleder S."/>
            <person name="Phillippy A.M."/>
            <person name="Smith T.P.L."/>
            <person name="Williams J.L."/>
        </authorList>
    </citation>
    <scope>NUCLEOTIDE SEQUENCE [LARGE SCALE GENOMIC DNA]</scope>
</reference>
<reference evidence="2" key="3">
    <citation type="submission" date="2025-09" db="UniProtKB">
        <authorList>
            <consortium name="Ensembl"/>
        </authorList>
    </citation>
    <scope>IDENTIFICATION</scope>
</reference>
<protein>
    <submittedName>
        <fullName evidence="2">Uncharacterized protein</fullName>
    </submittedName>
</protein>
<accession>A0A4W2EMV7</accession>
<feature type="compositionally biased region" description="Low complexity" evidence="1">
    <location>
        <begin position="167"/>
        <end position="181"/>
    </location>
</feature>
<organism evidence="2 3">
    <name type="scientific">Bos indicus x Bos taurus</name>
    <name type="common">Hybrid cattle</name>
    <dbReference type="NCBI Taxonomy" id="30522"/>
    <lineage>
        <taxon>Eukaryota</taxon>
        <taxon>Metazoa</taxon>
        <taxon>Chordata</taxon>
        <taxon>Craniata</taxon>
        <taxon>Vertebrata</taxon>
        <taxon>Euteleostomi</taxon>
        <taxon>Mammalia</taxon>
        <taxon>Eutheria</taxon>
        <taxon>Laurasiatheria</taxon>
        <taxon>Artiodactyla</taxon>
        <taxon>Ruminantia</taxon>
        <taxon>Pecora</taxon>
        <taxon>Bovidae</taxon>
        <taxon>Bovinae</taxon>
        <taxon>Bos</taxon>
    </lineage>
</organism>
<sequence>MLPPNKAQPGMALASVQEHQVPWGGGGMRGKREGPCRVQGPRSPGPSPGAPSGAPSYRPRLAATAFAAPVARPNRQGPGRGIPCMPGVSPAPHPLLPHPQVQDWTQAACFPPAAALCPGQGIWTTPHGHWLWPPPASGPGQGSTSAAKKKAGGSRASGQGCSGQWVSSPGSSSPSSSSQGRSRGRHPVPERELQVCRPSVTKLHMPFRVSNSGTKAGYGPLEAQAFLCPKETCLSRAHSPKVTTLVPEPRRPPGAPLLNPTSPARLQTSGSPRDTLKGWLAGGQVCSPVLNPGSPLWSLLSPG</sequence>
<dbReference type="PANTHER" id="PTHR22235">
    <property type="entry name" value="PROLINE-RICH PROTEIN 30"/>
    <property type="match status" value="1"/>
</dbReference>
<keyword evidence="3" id="KW-1185">Reference proteome</keyword>
<feature type="region of interest" description="Disordered" evidence="1">
    <location>
        <begin position="127"/>
        <end position="194"/>
    </location>
</feature>
<reference evidence="2" key="2">
    <citation type="submission" date="2025-08" db="UniProtKB">
        <authorList>
            <consortium name="Ensembl"/>
        </authorList>
    </citation>
    <scope>IDENTIFICATION</scope>
</reference>
<dbReference type="Ensembl" id="ENSBIXT00000030834.1">
    <property type="protein sequence ID" value="ENSBIXP00000038163.1"/>
    <property type="gene ID" value="ENSBIXG00000004217.1"/>
</dbReference>
<evidence type="ECO:0000313" key="2">
    <source>
        <dbReference type="Ensembl" id="ENSBIXP00000038163.1"/>
    </source>
</evidence>
<dbReference type="STRING" id="30522.A0A4W2EMV7"/>
<dbReference type="AlphaFoldDB" id="A0A4W2EMV7"/>
<dbReference type="InterPro" id="IPR031461">
    <property type="entry name" value="DUF4679"/>
</dbReference>
<dbReference type="PANTHER" id="PTHR22235:SF2">
    <property type="entry name" value="PROLINE-RICH PROTEIN 30"/>
    <property type="match status" value="1"/>
</dbReference>
<dbReference type="Proteomes" id="UP000314981">
    <property type="component" value="Chromosome 11"/>
</dbReference>